<sequence>MNSTVRRLTTGPATAALTLTGLVAGGVTKSTATLTGCQGPGADTVRRGFNASAASGSWWNSRTAALDAATAPGTNVIVASWSQGPQQAGVRLPWIRVRPG</sequence>
<protein>
    <submittedName>
        <fullName evidence="1">Uncharacterized protein</fullName>
    </submittedName>
</protein>
<evidence type="ECO:0000313" key="2">
    <source>
        <dbReference type="Proteomes" id="UP000749040"/>
    </source>
</evidence>
<name>A0ABS2TI23_9ACTN</name>
<dbReference type="EMBL" id="JADKYB010000001">
    <property type="protein sequence ID" value="MBM9502993.1"/>
    <property type="molecule type" value="Genomic_DNA"/>
</dbReference>
<organism evidence="1 2">
    <name type="scientific">Actinacidiphila acididurans</name>
    <dbReference type="NCBI Taxonomy" id="2784346"/>
    <lineage>
        <taxon>Bacteria</taxon>
        <taxon>Bacillati</taxon>
        <taxon>Actinomycetota</taxon>
        <taxon>Actinomycetes</taxon>
        <taxon>Kitasatosporales</taxon>
        <taxon>Streptomycetaceae</taxon>
        <taxon>Actinacidiphila</taxon>
    </lineage>
</organism>
<dbReference type="Proteomes" id="UP000749040">
    <property type="component" value="Unassembled WGS sequence"/>
</dbReference>
<evidence type="ECO:0000313" key="1">
    <source>
        <dbReference type="EMBL" id="MBM9502993.1"/>
    </source>
</evidence>
<reference evidence="1 2" key="1">
    <citation type="submission" date="2021-01" db="EMBL/GenBank/DDBJ databases">
        <title>Streptomyces acididurans sp. nov., isolated from a peat swamp forest soil.</title>
        <authorList>
            <person name="Chantavorakit T."/>
            <person name="Duangmal K."/>
        </authorList>
    </citation>
    <scope>NUCLEOTIDE SEQUENCE [LARGE SCALE GENOMIC DNA]</scope>
    <source>
        <strain evidence="1 2">KK5PA1</strain>
    </source>
</reference>
<dbReference type="RefSeq" id="WP_205354888.1">
    <property type="nucleotide sequence ID" value="NZ_JADKYB010000001.1"/>
</dbReference>
<proteinExistence type="predicted"/>
<comment type="caution">
    <text evidence="1">The sequence shown here is derived from an EMBL/GenBank/DDBJ whole genome shotgun (WGS) entry which is preliminary data.</text>
</comment>
<accession>A0ABS2TI23</accession>
<gene>
    <name evidence="1" type="ORF">ITX44_00255</name>
</gene>
<keyword evidence="2" id="KW-1185">Reference proteome</keyword>